<evidence type="ECO:0000313" key="3">
    <source>
        <dbReference type="EMBL" id="GEU52869.1"/>
    </source>
</evidence>
<dbReference type="Pfam" id="PF07727">
    <property type="entry name" value="RVT_2"/>
    <property type="match status" value="1"/>
</dbReference>
<dbReference type="Gene3D" id="3.30.70.270">
    <property type="match status" value="1"/>
</dbReference>
<dbReference type="InterPro" id="IPR000477">
    <property type="entry name" value="RT_dom"/>
</dbReference>
<accession>A0A6L2KV71</accession>
<feature type="compositionally biased region" description="Polar residues" evidence="1">
    <location>
        <begin position="654"/>
        <end position="663"/>
    </location>
</feature>
<feature type="compositionally biased region" description="Acidic residues" evidence="1">
    <location>
        <begin position="637"/>
        <end position="651"/>
    </location>
</feature>
<organism evidence="3">
    <name type="scientific">Tanacetum cinerariifolium</name>
    <name type="common">Dalmatian daisy</name>
    <name type="synonym">Chrysanthemum cinerariifolium</name>
    <dbReference type="NCBI Taxonomy" id="118510"/>
    <lineage>
        <taxon>Eukaryota</taxon>
        <taxon>Viridiplantae</taxon>
        <taxon>Streptophyta</taxon>
        <taxon>Embryophyta</taxon>
        <taxon>Tracheophyta</taxon>
        <taxon>Spermatophyta</taxon>
        <taxon>Magnoliopsida</taxon>
        <taxon>eudicotyledons</taxon>
        <taxon>Gunneridae</taxon>
        <taxon>Pentapetalae</taxon>
        <taxon>asterids</taxon>
        <taxon>campanulids</taxon>
        <taxon>Asterales</taxon>
        <taxon>Asteraceae</taxon>
        <taxon>Asteroideae</taxon>
        <taxon>Anthemideae</taxon>
        <taxon>Anthemidinae</taxon>
        <taxon>Tanacetum</taxon>
    </lineage>
</organism>
<dbReference type="Pfam" id="PF08284">
    <property type="entry name" value="RVP_2"/>
    <property type="match status" value="1"/>
</dbReference>
<dbReference type="InterPro" id="IPR013103">
    <property type="entry name" value="RVT_2"/>
</dbReference>
<feature type="region of interest" description="Disordered" evidence="1">
    <location>
        <begin position="683"/>
        <end position="710"/>
    </location>
</feature>
<proteinExistence type="predicted"/>
<gene>
    <name evidence="3" type="ORF">Tci_024847</name>
</gene>
<dbReference type="SUPFAM" id="SSF53098">
    <property type="entry name" value="Ribonuclease H-like"/>
    <property type="match status" value="2"/>
</dbReference>
<feature type="region of interest" description="Disordered" evidence="1">
    <location>
        <begin position="448"/>
        <end position="479"/>
    </location>
</feature>
<evidence type="ECO:0000256" key="1">
    <source>
        <dbReference type="SAM" id="MobiDB-lite"/>
    </source>
</evidence>
<dbReference type="GO" id="GO:0003676">
    <property type="term" value="F:nucleic acid binding"/>
    <property type="evidence" value="ECO:0007669"/>
    <property type="project" value="InterPro"/>
</dbReference>
<feature type="region of interest" description="Disordered" evidence="1">
    <location>
        <begin position="1373"/>
        <end position="1395"/>
    </location>
</feature>
<dbReference type="PANTHER" id="PTHR15503">
    <property type="entry name" value="LDOC1 RELATED"/>
    <property type="match status" value="1"/>
</dbReference>
<dbReference type="Pfam" id="PF00078">
    <property type="entry name" value="RVT_1"/>
    <property type="match status" value="1"/>
</dbReference>
<dbReference type="GO" id="GO:0015074">
    <property type="term" value="P:DNA integration"/>
    <property type="evidence" value="ECO:0007669"/>
    <property type="project" value="InterPro"/>
</dbReference>
<dbReference type="Gene3D" id="3.10.10.10">
    <property type="entry name" value="HIV Type 1 Reverse Transcriptase, subunit A, domain 1"/>
    <property type="match status" value="2"/>
</dbReference>
<dbReference type="Pfam" id="PF03732">
    <property type="entry name" value="Retrotrans_gag"/>
    <property type="match status" value="1"/>
</dbReference>
<dbReference type="InterPro" id="IPR005162">
    <property type="entry name" value="Retrotrans_gag_dom"/>
</dbReference>
<dbReference type="InterPro" id="IPR043128">
    <property type="entry name" value="Rev_trsase/Diguanyl_cyclase"/>
</dbReference>
<dbReference type="CDD" id="cd01647">
    <property type="entry name" value="RT_LTR"/>
    <property type="match status" value="1"/>
</dbReference>
<dbReference type="InterPro" id="IPR043502">
    <property type="entry name" value="DNA/RNA_pol_sf"/>
</dbReference>
<name>A0A6L2KV71_TANCI</name>
<comment type="caution">
    <text evidence="3">The sequence shown here is derived from an EMBL/GenBank/DDBJ whole genome shotgun (WGS) entry which is preliminary data.</text>
</comment>
<dbReference type="SUPFAM" id="SSF56672">
    <property type="entry name" value="DNA/RNA polymerases"/>
    <property type="match status" value="1"/>
</dbReference>
<feature type="domain" description="Integrase catalytic" evidence="2">
    <location>
        <begin position="30"/>
        <end position="193"/>
    </location>
</feature>
<dbReference type="InterPro" id="IPR001584">
    <property type="entry name" value="Integrase_cat-core"/>
</dbReference>
<dbReference type="InterPro" id="IPR036397">
    <property type="entry name" value="RNaseH_sf"/>
</dbReference>
<dbReference type="InterPro" id="IPR032567">
    <property type="entry name" value="RTL1-rel"/>
</dbReference>
<protein>
    <submittedName>
        <fullName evidence="3">Putative ribonuclease H-like domain-containing protein</fullName>
    </submittedName>
</protein>
<dbReference type="EMBL" id="BKCJ010003083">
    <property type="protein sequence ID" value="GEU52869.1"/>
    <property type="molecule type" value="Genomic_DNA"/>
</dbReference>
<dbReference type="Gene3D" id="3.30.420.10">
    <property type="entry name" value="Ribonuclease H-like superfamily/Ribonuclease H"/>
    <property type="match status" value="2"/>
</dbReference>
<evidence type="ECO:0000259" key="2">
    <source>
        <dbReference type="PROSITE" id="PS50994"/>
    </source>
</evidence>
<feature type="region of interest" description="Disordered" evidence="1">
    <location>
        <begin position="632"/>
        <end position="665"/>
    </location>
</feature>
<sequence length="1395" mass="159406">MLFDNQDLCVLNYVNARAKSKSVKKNSKRKVWKPTGKVFTNIGYTWRPTGRTFTIVGNAYPLTRITTTTEVPSKKPIALETNTHKLVVTLVYSRKPRKSKTIDLVSKSKTLREYYEQVGISYETSVACSQQQNGFVKRQNHTLIEAARTMLIYTKAPLFLWAEAVATACYTQNCSIIRLHHEKTPYELLHNKPPDLSFLYVFGALCYPTNDSENLGKLQPKADIGLVPNTPPSTPFLPPLRTDWDILFQLLFDELLTLPPSVDHPAPEVIASIAEVVAPKPTYKDALTQSCWIEAMQEELNEFERLGVTRSYCQEERIDFEESFALVAILEAIRIFLAFAAHMNMVVYHMDVKTAFLNGNLREEVYVSQPDGFVDTYNPNHVYKLKKSLYGLEQAPHAWLCLSKSTYIRSKGSFDADHAGYQDTRHSTSGLSQIGGHDLNNNNGWIEEDEEEMEEEDDEEMEEEDVKEMEEKEDEEEGEIVAEDEAEIIYPYDEEDPNNRPPPVSDDESEFAPFVILVFDAENRPDIGEFYPFGPVPLTIGTTMRHIRNLNEQIRGRVKVNERIVKKIDKSDLRIQIVSRDAMSLDGAVRECQANVSKVISMMESMSLEFDRVHKESHRALELVEWEAGARNATMADDVEEDDVEDDDAMDDATNPSDPQSSEPPAIAKLVVVEVAKALAADHTTRNTTGAGGSGNAEGAGNVGRPERAQPAKDCTFSSLMKCGPTQFHGKEGAMEFCRWFEKIKCTFGISECAKRNKVKFDAATLQGRALTWWNTQVATLGLTVTNGKSWYDLKRMMLEEFCPEEEISRMKDKLRNLRLKDNDIAAYTNQFNELVLLCPDVVPSTKKKIGQYIKGLPSYIKGETYASNTTTLNEVLRMAHGLMKHKIQGLDKSFINASLTHLFDIEPERISTSYEVELADRRIVSMNTILKGCTLNLVNHLFKIDLMPIELGTFDVIISMYWLVAIDAVIVCAPSEKKELTKQLKELLEKGFIRPSSSPWEALILFVKKKDESFRSSVYSKIDLCSGYHQLRFREEDIPITPFQTRYGHYEFQLMPFGLTNAPMVFLELMNHVSLPEGFDDFVVYYDASLKGYGTVLMQRDKTLETLPLWKVRDKPLRVRSLVMSTYTDLSERILKAQLEAVKPEIVKVENLGRLLKPIFEIHSNRIRYFVMGLSRTPSGYDSIWVIVDRLTKSAHFLPMKKTDCMEKLTRLYLKEVVWTNLKMITAYHPKTDGQTLRIIQTLKDILCACVIDFGGSWDQHLPLVEFSYNNNHRASIKAASFEALYGRKCRSHVCWSKVRDSQLTGPELIHETTEKIIQIKNQSVEIIDREVKQLKQSHIPIVKVRWNSRRGTEFTWEREAFFMRKYPHLFPSKKQGHGDNRAPRRRSHKEGKM</sequence>
<feature type="compositionally biased region" description="Basic residues" evidence="1">
    <location>
        <begin position="1385"/>
        <end position="1395"/>
    </location>
</feature>
<dbReference type="PROSITE" id="PS50994">
    <property type="entry name" value="INTEGRASE"/>
    <property type="match status" value="1"/>
</dbReference>
<feature type="compositionally biased region" description="Gly residues" evidence="1">
    <location>
        <begin position="690"/>
        <end position="702"/>
    </location>
</feature>
<reference evidence="3" key="1">
    <citation type="journal article" date="2019" name="Sci. Rep.">
        <title>Draft genome of Tanacetum cinerariifolium, the natural source of mosquito coil.</title>
        <authorList>
            <person name="Yamashiro T."/>
            <person name="Shiraishi A."/>
            <person name="Satake H."/>
            <person name="Nakayama K."/>
        </authorList>
    </citation>
    <scope>NUCLEOTIDE SEQUENCE</scope>
</reference>
<dbReference type="PANTHER" id="PTHR15503:SF45">
    <property type="entry name" value="RNA-DIRECTED DNA POLYMERASE HOMOLOG"/>
    <property type="match status" value="1"/>
</dbReference>
<dbReference type="InterPro" id="IPR012337">
    <property type="entry name" value="RNaseH-like_sf"/>
</dbReference>